<gene>
    <name evidence="3" type="ORF">Cvel_113</name>
</gene>
<dbReference type="SUPFAM" id="SSF103473">
    <property type="entry name" value="MFS general substrate transporter"/>
    <property type="match status" value="1"/>
</dbReference>
<feature type="transmembrane region" description="Helical" evidence="2">
    <location>
        <begin position="340"/>
        <end position="363"/>
    </location>
</feature>
<evidence type="ECO:0008006" key="4">
    <source>
        <dbReference type="Google" id="ProtNLM"/>
    </source>
</evidence>
<name>A0A0G4ID34_9ALVE</name>
<sequence length="730" mass="82153">MPVDRIICGLSARQPAILTSTSVGDEGGENASVGTPRAPTRYTYKVNTDVLNLLLLVQQNRIRPIVLKTRKPSHSKVGDSFTVLPLSITLFFGQTLCCICLDPRMWGMDLNLQWLNEHYQTDVVSRFLLSWPVRLMTLTKEFLINPSGKQEPLSMTILKVMAVTLMLAFILKDCYDRATCWHMHRTLVRAEMQARTPPSWGRKFYLYFLSVFFFLGTLVQPYFLGIAGFSLIAQSTHLKDSIMDSVAIAFIVNMDDYVINFYFFLRGCELPRSAWKVAFPRPLLFHVEMVLALVFYPLVGTFLPPLLAVILQQRKLLSEDLKAVIGYSLKADHWTAIGRWTVLFGTFAGFALGLSVMTFRLLIERLYARDRERARERDRERRRARRSSRTSRGTSVASAHSIDTAVMRAALEERAEREEGERRDEQTEALARQIAGREEEEDEEKEGDEETGSPSHSRQISQAQSVATTGGPDPSRPPSSSPARRIGAKLGIRLTLFKFLVSLCCFVAMLCGLLSCLTGGLEGFLFWHVSALTTLTFFLFGVPSLVLMTVIGRIPIFIAWLEAAFLCLVALSALFPRAVGNLLFLYRTDRYFCNLTVQLRRQRTRVGLDDLLDDDQREDGRGRGNTHSLVLTEDSTGETDGMERGQKTRRSYKTTSRSNAGSVIDGIPDRSPSSRGSVLCWELRPGSSFEMNLDNYGETCMRPPDATTTGTDTAKFAWQQTFVTHAHACP</sequence>
<feature type="transmembrane region" description="Helical" evidence="2">
    <location>
        <begin position="499"/>
        <end position="521"/>
    </location>
</feature>
<feature type="transmembrane region" description="Helical" evidence="2">
    <location>
        <begin position="245"/>
        <end position="265"/>
    </location>
</feature>
<feature type="region of interest" description="Disordered" evidence="1">
    <location>
        <begin position="374"/>
        <end position="399"/>
    </location>
</feature>
<dbReference type="InterPro" id="IPR036259">
    <property type="entry name" value="MFS_trans_sf"/>
</dbReference>
<organism evidence="3">
    <name type="scientific">Chromera velia CCMP2878</name>
    <dbReference type="NCBI Taxonomy" id="1169474"/>
    <lineage>
        <taxon>Eukaryota</taxon>
        <taxon>Sar</taxon>
        <taxon>Alveolata</taxon>
        <taxon>Colpodellida</taxon>
        <taxon>Chromeraceae</taxon>
        <taxon>Chromera</taxon>
    </lineage>
</organism>
<protein>
    <recommendedName>
        <fullName evidence="4">Transmembrane protein</fullName>
    </recommendedName>
</protein>
<keyword evidence="2" id="KW-0812">Transmembrane</keyword>
<feature type="transmembrane region" description="Helical" evidence="2">
    <location>
        <begin position="204"/>
        <end position="233"/>
    </location>
</feature>
<feature type="transmembrane region" description="Helical" evidence="2">
    <location>
        <begin position="153"/>
        <end position="171"/>
    </location>
</feature>
<evidence type="ECO:0000256" key="2">
    <source>
        <dbReference type="SAM" id="Phobius"/>
    </source>
</evidence>
<dbReference type="AlphaFoldDB" id="A0A0G4ID34"/>
<feature type="transmembrane region" description="Helical" evidence="2">
    <location>
        <begin position="563"/>
        <end position="586"/>
    </location>
</feature>
<accession>A0A0G4ID34</accession>
<feature type="compositionally biased region" description="Polar residues" evidence="1">
    <location>
        <begin position="452"/>
        <end position="468"/>
    </location>
</feature>
<evidence type="ECO:0000256" key="1">
    <source>
        <dbReference type="SAM" id="MobiDB-lite"/>
    </source>
</evidence>
<feature type="region of interest" description="Disordered" evidence="1">
    <location>
        <begin position="612"/>
        <end position="675"/>
    </location>
</feature>
<dbReference type="EMBL" id="CDMZ01005843">
    <property type="protein sequence ID" value="CEM55102.1"/>
    <property type="molecule type" value="Genomic_DNA"/>
</dbReference>
<keyword evidence="2" id="KW-0472">Membrane</keyword>
<reference evidence="3" key="1">
    <citation type="submission" date="2014-11" db="EMBL/GenBank/DDBJ databases">
        <authorList>
            <person name="Otto D Thomas"/>
            <person name="Naeem Raeece"/>
        </authorList>
    </citation>
    <scope>NUCLEOTIDE SEQUENCE</scope>
</reference>
<feature type="region of interest" description="Disordered" evidence="1">
    <location>
        <begin position="413"/>
        <end position="483"/>
    </location>
</feature>
<keyword evidence="2" id="KW-1133">Transmembrane helix</keyword>
<feature type="transmembrane region" description="Helical" evidence="2">
    <location>
        <begin position="285"/>
        <end position="311"/>
    </location>
</feature>
<feature type="transmembrane region" description="Helical" evidence="2">
    <location>
        <begin position="527"/>
        <end position="551"/>
    </location>
</feature>
<proteinExistence type="predicted"/>
<feature type="compositionally biased region" description="Basic and acidic residues" evidence="1">
    <location>
        <begin position="413"/>
        <end position="426"/>
    </location>
</feature>
<feature type="compositionally biased region" description="Acidic residues" evidence="1">
    <location>
        <begin position="438"/>
        <end position="451"/>
    </location>
</feature>
<evidence type="ECO:0000313" key="3">
    <source>
        <dbReference type="EMBL" id="CEM55102.1"/>
    </source>
</evidence>
<dbReference type="VEuPathDB" id="CryptoDB:Cvel_113"/>